<proteinExistence type="predicted"/>
<evidence type="ECO:0000313" key="1">
    <source>
        <dbReference type="EMBL" id="SMG09614.1"/>
    </source>
</evidence>
<dbReference type="GO" id="GO:0034220">
    <property type="term" value="P:monoatomic ion transmembrane transport"/>
    <property type="evidence" value="ECO:0007669"/>
    <property type="project" value="InterPro"/>
</dbReference>
<dbReference type="STRING" id="561720.SAMN06275492_101134"/>
<dbReference type="Proteomes" id="UP000193355">
    <property type="component" value="Unassembled WGS sequence"/>
</dbReference>
<dbReference type="AlphaFoldDB" id="A0A1X7I507"/>
<sequence>MSAINKEVTAIVLGRRFFIDLWGILGIIPMPCEDPLELPRILPEILSRKNIGCVMVEDQWFRQLPLPLKEKLEEMESPLWVSLPTLSIEEESYEQ</sequence>
<evidence type="ECO:0000313" key="2">
    <source>
        <dbReference type="Proteomes" id="UP000193355"/>
    </source>
</evidence>
<dbReference type="SUPFAM" id="SSF159468">
    <property type="entry name" value="AtpF-like"/>
    <property type="match status" value="1"/>
</dbReference>
<dbReference type="InterPro" id="IPR036906">
    <property type="entry name" value="ATPase_V1_fsu_sf"/>
</dbReference>
<name>A0A1X7I507_9BACT</name>
<reference evidence="2" key="1">
    <citation type="submission" date="2017-04" db="EMBL/GenBank/DDBJ databases">
        <authorList>
            <person name="Varghese N."/>
            <person name="Submissions S."/>
        </authorList>
    </citation>
    <scope>NUCLEOTIDE SEQUENCE [LARGE SCALE GENOMIC DNA]</scope>
    <source>
        <strain evidence="2">USBA 82</strain>
    </source>
</reference>
<keyword evidence="2" id="KW-1185">Reference proteome</keyword>
<protein>
    <submittedName>
        <fullName evidence="1">Uncharacterized protein</fullName>
    </submittedName>
</protein>
<organism evidence="1 2">
    <name type="scientific">Dethiosulfovibrio salsuginis</name>
    <dbReference type="NCBI Taxonomy" id="561720"/>
    <lineage>
        <taxon>Bacteria</taxon>
        <taxon>Thermotogati</taxon>
        <taxon>Synergistota</taxon>
        <taxon>Synergistia</taxon>
        <taxon>Synergistales</taxon>
        <taxon>Dethiosulfovibrionaceae</taxon>
        <taxon>Dethiosulfovibrio</taxon>
    </lineage>
</organism>
<accession>A0A1X7I507</accession>
<gene>
    <name evidence="1" type="ORF">SAMN06275492_101134</name>
</gene>
<dbReference type="EMBL" id="FXBB01000001">
    <property type="protein sequence ID" value="SMG09614.1"/>
    <property type="molecule type" value="Genomic_DNA"/>
</dbReference>